<reference evidence="1 2" key="1">
    <citation type="submission" date="2016-05" db="EMBL/GenBank/DDBJ databases">
        <title>Single-cell genome of chain-forming Candidatus Thiomargarita nelsonii and comparison to other large sulfur-oxidizing bacteria.</title>
        <authorList>
            <person name="Winkel M."/>
            <person name="Salman V."/>
            <person name="Woyke T."/>
            <person name="Schulz-Vogt H."/>
            <person name="Richter M."/>
            <person name="Flood B."/>
            <person name="Bailey J."/>
            <person name="Amann R."/>
            <person name="Mussmann M."/>
        </authorList>
    </citation>
    <scope>NUCLEOTIDE SEQUENCE [LARGE SCALE GENOMIC DNA]</scope>
    <source>
        <strain evidence="1 2">THI036</strain>
    </source>
</reference>
<proteinExistence type="predicted"/>
<comment type="caution">
    <text evidence="1">The sequence shown here is derived from an EMBL/GenBank/DDBJ whole genome shotgun (WGS) entry which is preliminary data.</text>
</comment>
<gene>
    <name evidence="1" type="ORF">THIOM_001772</name>
</gene>
<sequence>MNTGVDAYFDQYDQGAGVIDKMNDEICEVERQLEILKTCSALEKTQILMQYVLSSYQEYGALENIFDDILYHRQVSPVMEQAINWFASRRH</sequence>
<evidence type="ECO:0000313" key="1">
    <source>
        <dbReference type="EMBL" id="OAD22423.1"/>
    </source>
</evidence>
<dbReference type="EMBL" id="LUTY01000954">
    <property type="protein sequence ID" value="OAD22423.1"/>
    <property type="molecule type" value="Genomic_DNA"/>
</dbReference>
<accession>A0A176S2Y1</accession>
<protein>
    <submittedName>
        <fullName evidence="1">Uncharacterized protein</fullName>
    </submittedName>
</protein>
<dbReference type="AlphaFoldDB" id="A0A176S2Y1"/>
<keyword evidence="2" id="KW-1185">Reference proteome</keyword>
<organism evidence="1 2">
    <name type="scientific">Candidatus Thiomargarita nelsonii</name>
    <dbReference type="NCBI Taxonomy" id="1003181"/>
    <lineage>
        <taxon>Bacteria</taxon>
        <taxon>Pseudomonadati</taxon>
        <taxon>Pseudomonadota</taxon>
        <taxon>Gammaproteobacteria</taxon>
        <taxon>Thiotrichales</taxon>
        <taxon>Thiotrichaceae</taxon>
        <taxon>Thiomargarita</taxon>
    </lineage>
</organism>
<evidence type="ECO:0000313" key="2">
    <source>
        <dbReference type="Proteomes" id="UP000076962"/>
    </source>
</evidence>
<dbReference type="Proteomes" id="UP000076962">
    <property type="component" value="Unassembled WGS sequence"/>
</dbReference>
<name>A0A176S2Y1_9GAMM</name>